<gene>
    <name evidence="2" type="ORF">GGR24_002840</name>
</gene>
<dbReference type="EMBL" id="JACIDR010000004">
    <property type="protein sequence ID" value="MBB3974163.1"/>
    <property type="molecule type" value="Genomic_DNA"/>
</dbReference>
<name>A0A7W6GGJ1_9HYPH</name>
<keyword evidence="1" id="KW-0812">Transmembrane</keyword>
<accession>A0A7W6GGJ1</accession>
<reference evidence="2 3" key="1">
    <citation type="submission" date="2020-08" db="EMBL/GenBank/DDBJ databases">
        <title>Genomic Encyclopedia of Type Strains, Phase IV (KMG-IV): sequencing the most valuable type-strain genomes for metagenomic binning, comparative biology and taxonomic classification.</title>
        <authorList>
            <person name="Goeker M."/>
        </authorList>
    </citation>
    <scope>NUCLEOTIDE SEQUENCE [LARGE SCALE GENOMIC DNA]</scope>
    <source>
        <strain evidence="2 3">DSM 25481</strain>
    </source>
</reference>
<organism evidence="2 3">
    <name type="scientific">Hansschlegelia beijingensis</name>
    <dbReference type="NCBI Taxonomy" id="1133344"/>
    <lineage>
        <taxon>Bacteria</taxon>
        <taxon>Pseudomonadati</taxon>
        <taxon>Pseudomonadota</taxon>
        <taxon>Alphaproteobacteria</taxon>
        <taxon>Hyphomicrobiales</taxon>
        <taxon>Methylopilaceae</taxon>
        <taxon>Hansschlegelia</taxon>
    </lineage>
</organism>
<evidence type="ECO:0000256" key="1">
    <source>
        <dbReference type="SAM" id="Phobius"/>
    </source>
</evidence>
<comment type="caution">
    <text evidence="2">The sequence shown here is derived from an EMBL/GenBank/DDBJ whole genome shotgun (WGS) entry which is preliminary data.</text>
</comment>
<evidence type="ECO:0008006" key="4">
    <source>
        <dbReference type="Google" id="ProtNLM"/>
    </source>
</evidence>
<keyword evidence="3" id="KW-1185">Reference proteome</keyword>
<protein>
    <recommendedName>
        <fullName evidence="4">DUF3311 domain-containing protein</fullName>
    </recommendedName>
</protein>
<proteinExistence type="predicted"/>
<evidence type="ECO:0000313" key="2">
    <source>
        <dbReference type="EMBL" id="MBB3974163.1"/>
    </source>
</evidence>
<keyword evidence="1" id="KW-0472">Membrane</keyword>
<dbReference type="RefSeq" id="WP_183395995.1">
    <property type="nucleotide sequence ID" value="NZ_JACIDR010000004.1"/>
</dbReference>
<evidence type="ECO:0000313" key="3">
    <source>
        <dbReference type="Proteomes" id="UP000528964"/>
    </source>
</evidence>
<feature type="transmembrane region" description="Helical" evidence="1">
    <location>
        <begin position="17"/>
        <end position="35"/>
    </location>
</feature>
<feature type="transmembrane region" description="Helical" evidence="1">
    <location>
        <begin position="47"/>
        <end position="68"/>
    </location>
</feature>
<dbReference type="AlphaFoldDB" id="A0A7W6GGJ1"/>
<dbReference type="Proteomes" id="UP000528964">
    <property type="component" value="Unassembled WGS sequence"/>
</dbReference>
<sequence>MSAGGAPVPLRERIVRVWFLIDAVVALAPPLYWAADGEVAPILGLPAALFYFVAVSACISASVVFAYWSGARDGEQAA</sequence>
<keyword evidence="1" id="KW-1133">Transmembrane helix</keyword>